<dbReference type="Gene3D" id="2.20.100.10">
    <property type="entry name" value="Thrombospondin type-1 (TSP1) repeat"/>
    <property type="match status" value="6"/>
</dbReference>
<dbReference type="SUPFAM" id="SSF82895">
    <property type="entry name" value="TSP-1 type 1 repeat"/>
    <property type="match status" value="6"/>
</dbReference>
<dbReference type="EMBL" id="JBAMIC010000001">
    <property type="protein sequence ID" value="KAK7116669.1"/>
    <property type="molecule type" value="Genomic_DNA"/>
</dbReference>
<dbReference type="SMART" id="SM00209">
    <property type="entry name" value="TSP1"/>
    <property type="match status" value="7"/>
</dbReference>
<feature type="signal peptide" evidence="8">
    <location>
        <begin position="1"/>
        <end position="23"/>
    </location>
</feature>
<dbReference type="Pfam" id="PF05986">
    <property type="entry name" value="ADAMTS_spacer1"/>
    <property type="match status" value="1"/>
</dbReference>
<dbReference type="PROSITE" id="PS50900">
    <property type="entry name" value="PLAC"/>
    <property type="match status" value="1"/>
</dbReference>
<dbReference type="Pfam" id="PF19236">
    <property type="entry name" value="ADAMTS_CR_3"/>
    <property type="match status" value="1"/>
</dbReference>
<dbReference type="Pfam" id="PF19030">
    <property type="entry name" value="TSP1_ADAMTS"/>
    <property type="match status" value="6"/>
</dbReference>
<dbReference type="InterPro" id="IPR050439">
    <property type="entry name" value="ADAMTS_ADAMTS-like"/>
</dbReference>
<evidence type="ECO:0000313" key="11">
    <source>
        <dbReference type="Proteomes" id="UP001374579"/>
    </source>
</evidence>
<feature type="compositionally biased region" description="Acidic residues" evidence="7">
    <location>
        <begin position="423"/>
        <end position="432"/>
    </location>
</feature>
<name>A0AAN9C3W8_9CAEN</name>
<dbReference type="GO" id="GO:0030198">
    <property type="term" value="P:extracellular matrix organization"/>
    <property type="evidence" value="ECO:0007669"/>
    <property type="project" value="InterPro"/>
</dbReference>
<feature type="compositionally biased region" description="Polar residues" evidence="7">
    <location>
        <begin position="711"/>
        <end position="725"/>
    </location>
</feature>
<comment type="caution">
    <text evidence="10">The sequence shown here is derived from an EMBL/GenBank/DDBJ whole genome shotgun (WGS) entry which is preliminary data.</text>
</comment>
<feature type="compositionally biased region" description="Basic and acidic residues" evidence="7">
    <location>
        <begin position="818"/>
        <end position="842"/>
    </location>
</feature>
<feature type="compositionally biased region" description="Polar residues" evidence="7">
    <location>
        <begin position="687"/>
        <end position="703"/>
    </location>
</feature>
<feature type="compositionally biased region" description="Basic residues" evidence="7">
    <location>
        <begin position="874"/>
        <end position="892"/>
    </location>
</feature>
<dbReference type="Proteomes" id="UP001374579">
    <property type="component" value="Unassembled WGS sequence"/>
</dbReference>
<feature type="compositionally biased region" description="Basic and acidic residues" evidence="7">
    <location>
        <begin position="851"/>
        <end position="873"/>
    </location>
</feature>
<dbReference type="InterPro" id="IPR010294">
    <property type="entry name" value="ADAMTS_spacer1"/>
</dbReference>
<feature type="compositionally biased region" description="Acidic residues" evidence="7">
    <location>
        <begin position="444"/>
        <end position="461"/>
    </location>
</feature>
<evidence type="ECO:0000256" key="5">
    <source>
        <dbReference type="ARBA" id="ARBA00023157"/>
    </source>
</evidence>
<proteinExistence type="predicted"/>
<feature type="domain" description="PLAC" evidence="9">
    <location>
        <begin position="1491"/>
        <end position="1528"/>
    </location>
</feature>
<keyword evidence="5 6" id="KW-1015">Disulfide bond</keyword>
<dbReference type="InterPro" id="IPR013273">
    <property type="entry name" value="ADAMTS/ADAMTS-like"/>
</dbReference>
<reference evidence="10 11" key="1">
    <citation type="submission" date="2024-02" db="EMBL/GenBank/DDBJ databases">
        <title>Chromosome-scale genome assembly of the rough periwinkle Littorina saxatilis.</title>
        <authorList>
            <person name="De Jode A."/>
            <person name="Faria R."/>
            <person name="Formenti G."/>
            <person name="Sims Y."/>
            <person name="Smith T.P."/>
            <person name="Tracey A."/>
            <person name="Wood J.M.D."/>
            <person name="Zagrodzka Z.B."/>
            <person name="Johannesson K."/>
            <person name="Butlin R.K."/>
            <person name="Leder E.H."/>
        </authorList>
    </citation>
    <scope>NUCLEOTIDE SEQUENCE [LARGE SCALE GENOMIC DNA]</scope>
    <source>
        <strain evidence="10">Snail1</strain>
        <tissue evidence="10">Muscle</tissue>
    </source>
</reference>
<feature type="compositionally biased region" description="Basic and acidic residues" evidence="7">
    <location>
        <begin position="399"/>
        <end position="411"/>
    </location>
</feature>
<dbReference type="Pfam" id="PF00090">
    <property type="entry name" value="TSP_1"/>
    <property type="match status" value="1"/>
</dbReference>
<evidence type="ECO:0000256" key="3">
    <source>
        <dbReference type="ARBA" id="ARBA00022729"/>
    </source>
</evidence>
<feature type="compositionally biased region" description="Low complexity" evidence="7">
    <location>
        <begin position="1004"/>
        <end position="1014"/>
    </location>
</feature>
<feature type="disulfide bond" evidence="6">
    <location>
        <begin position="46"/>
        <end position="92"/>
    </location>
</feature>
<feature type="compositionally biased region" description="Basic and acidic residues" evidence="7">
    <location>
        <begin position="569"/>
        <end position="581"/>
    </location>
</feature>
<evidence type="ECO:0000256" key="6">
    <source>
        <dbReference type="PIRSR" id="PIRSR613273-3"/>
    </source>
</evidence>
<keyword evidence="11" id="KW-1185">Reference proteome</keyword>
<dbReference type="GO" id="GO:0031012">
    <property type="term" value="C:extracellular matrix"/>
    <property type="evidence" value="ECO:0007669"/>
    <property type="project" value="TreeGrafter"/>
</dbReference>
<feature type="region of interest" description="Disordered" evidence="7">
    <location>
        <begin position="337"/>
        <end position="969"/>
    </location>
</feature>
<evidence type="ECO:0000256" key="2">
    <source>
        <dbReference type="ARBA" id="ARBA00022525"/>
    </source>
</evidence>
<feature type="compositionally biased region" description="Polar residues" evidence="7">
    <location>
        <begin position="594"/>
        <end position="637"/>
    </location>
</feature>
<dbReference type="GO" id="GO:0006508">
    <property type="term" value="P:proteolysis"/>
    <property type="evidence" value="ECO:0007669"/>
    <property type="project" value="TreeGrafter"/>
</dbReference>
<evidence type="ECO:0000259" key="9">
    <source>
        <dbReference type="PROSITE" id="PS50900"/>
    </source>
</evidence>
<feature type="compositionally biased region" description="Low complexity" evidence="7">
    <location>
        <begin position="937"/>
        <end position="949"/>
    </location>
</feature>
<keyword evidence="4" id="KW-0677">Repeat</keyword>
<protein>
    <recommendedName>
        <fullName evidence="9">PLAC domain-containing protein</fullName>
    </recommendedName>
</protein>
<feature type="compositionally biased region" description="Polar residues" evidence="7">
    <location>
        <begin position="543"/>
        <end position="564"/>
    </location>
</feature>
<feature type="compositionally biased region" description="Polar residues" evidence="7">
    <location>
        <begin position="772"/>
        <end position="802"/>
    </location>
</feature>
<dbReference type="InterPro" id="IPR036383">
    <property type="entry name" value="TSP1_rpt_sf"/>
</dbReference>
<dbReference type="PANTHER" id="PTHR13723">
    <property type="entry name" value="ADAMTS A DISINTEGRIN AND METALLOPROTEASE WITH THROMBOSPONDIN MOTIFS PROTEASE"/>
    <property type="match status" value="1"/>
</dbReference>
<feature type="compositionally biased region" description="Polar residues" evidence="7">
    <location>
        <begin position="650"/>
        <end position="665"/>
    </location>
</feature>
<feature type="compositionally biased region" description="Acidic residues" evidence="7">
    <location>
        <begin position="353"/>
        <end position="379"/>
    </location>
</feature>
<dbReference type="FunFam" id="2.20.100.10:FF:000005">
    <property type="entry name" value="ADAM metallopeptidase with thrombospondin type 1 motif 9"/>
    <property type="match status" value="2"/>
</dbReference>
<dbReference type="PANTHER" id="PTHR13723:SF316">
    <property type="entry name" value="LONELY HEART, ISOFORM A"/>
    <property type="match status" value="1"/>
</dbReference>
<feature type="compositionally biased region" description="Low complexity" evidence="7">
    <location>
        <begin position="746"/>
        <end position="771"/>
    </location>
</feature>
<evidence type="ECO:0000256" key="8">
    <source>
        <dbReference type="SAM" id="SignalP"/>
    </source>
</evidence>
<dbReference type="GO" id="GO:0005576">
    <property type="term" value="C:extracellular region"/>
    <property type="evidence" value="ECO:0007669"/>
    <property type="project" value="UniProtKB-SubCell"/>
</dbReference>
<dbReference type="PROSITE" id="PS50092">
    <property type="entry name" value="TSP1"/>
    <property type="match status" value="6"/>
</dbReference>
<comment type="subcellular location">
    <subcellularLocation>
        <location evidence="1">Secreted</location>
    </subcellularLocation>
</comment>
<organism evidence="10 11">
    <name type="scientific">Littorina saxatilis</name>
    <dbReference type="NCBI Taxonomy" id="31220"/>
    <lineage>
        <taxon>Eukaryota</taxon>
        <taxon>Metazoa</taxon>
        <taxon>Spiralia</taxon>
        <taxon>Lophotrochozoa</taxon>
        <taxon>Mollusca</taxon>
        <taxon>Gastropoda</taxon>
        <taxon>Caenogastropoda</taxon>
        <taxon>Littorinimorpha</taxon>
        <taxon>Littorinoidea</taxon>
        <taxon>Littorinidae</taxon>
        <taxon>Littorina</taxon>
    </lineage>
</organism>
<gene>
    <name evidence="10" type="ORF">V1264_002306</name>
</gene>
<feature type="chain" id="PRO_5042945470" description="PLAC domain-containing protein" evidence="8">
    <location>
        <begin position="24"/>
        <end position="1528"/>
    </location>
</feature>
<feature type="disulfide bond" evidence="6">
    <location>
        <begin position="50"/>
        <end position="97"/>
    </location>
</feature>
<keyword evidence="3 8" id="KW-0732">Signal</keyword>
<evidence type="ECO:0000313" key="10">
    <source>
        <dbReference type="EMBL" id="KAK7116669.1"/>
    </source>
</evidence>
<accession>A0AAN9C3W8</accession>
<feature type="compositionally biased region" description="Polar residues" evidence="7">
    <location>
        <begin position="896"/>
        <end position="906"/>
    </location>
</feature>
<evidence type="ECO:0000256" key="1">
    <source>
        <dbReference type="ARBA" id="ARBA00004613"/>
    </source>
</evidence>
<dbReference type="Pfam" id="PF08686">
    <property type="entry name" value="PLAC"/>
    <property type="match status" value="1"/>
</dbReference>
<evidence type="ECO:0000256" key="7">
    <source>
        <dbReference type="SAM" id="MobiDB-lite"/>
    </source>
</evidence>
<feature type="compositionally biased region" description="Acidic residues" evidence="7">
    <location>
        <begin position="514"/>
        <end position="534"/>
    </location>
</feature>
<keyword evidence="2" id="KW-0964">Secreted</keyword>
<dbReference type="PRINTS" id="PR01857">
    <property type="entry name" value="ADAMTSFAMILY"/>
</dbReference>
<feature type="compositionally biased region" description="Basic and acidic residues" evidence="7">
    <location>
        <begin position="466"/>
        <end position="476"/>
    </location>
</feature>
<dbReference type="InterPro" id="IPR010909">
    <property type="entry name" value="PLAC"/>
</dbReference>
<feature type="disulfide bond" evidence="6">
    <location>
        <begin position="61"/>
        <end position="82"/>
    </location>
</feature>
<dbReference type="Gene3D" id="2.60.120.830">
    <property type="match status" value="1"/>
</dbReference>
<dbReference type="InterPro" id="IPR000884">
    <property type="entry name" value="TSP1_rpt"/>
</dbReference>
<feature type="compositionally biased region" description="Polar residues" evidence="7">
    <location>
        <begin position="493"/>
        <end position="512"/>
    </location>
</feature>
<feature type="region of interest" description="Disordered" evidence="7">
    <location>
        <begin position="993"/>
        <end position="1033"/>
    </location>
</feature>
<dbReference type="GO" id="GO:0004222">
    <property type="term" value="F:metalloendopeptidase activity"/>
    <property type="evidence" value="ECO:0007669"/>
    <property type="project" value="TreeGrafter"/>
</dbReference>
<sequence length="1528" mass="170145">MLLHSAAGVLVLQVCVLCSRVLANPGAGRGAVATGEWGSWSSWTSCSADCSSGITTRSRRCQHPHHLLVASLLSSADDSVTCTGSDKEIKLCNKNRCSEGKKSWREEECSKFDSQVHAGRTYTWEPFVHPTDPCKLTCRARGQHFYSKRTDRVIDGTPCGGATTNPSAVCVHDVCEEVGCDDLVGSPWRRDACGVCKGDNSTCRTVSGVFAPQHLSRGFNHIIAIPAGSSQINITGLRYSINYIALQFPGGDFILNGGLRKAAAGDFDAAGTIFSYKTNKECGAGQCIFADGPTEEDIDLMLNTRGSNRGVMYSFNVPINVTNDYFRRIIGTTNGDIITTKNDNDSIAGEQSSDNDGDSLDEDHDVDDEADEFEEDEVKENEAVTSISIPLQSLVDPNEMGKDSIFYKDNNDESDPSQTQSPDEQESSEDSDYWSQEDWTQHSDDEEDDEEESDNDFDEVGAPEPIEQKEVPERKFKIIRKARPRFIEPEDTNGGSFANSARNFEFQANTQNDVDNDDDDDDSDDDDDEDEEDYDMHFPEDSLSFQDLTTAASETDFDQVQTTPFFKHSRAEDNVYQKDTNESDTEFDVDKQDSFSADQPQQRNQLKDTPTSQPQHLLRPQSDSPTRPTHSYRSQTGGAHAKYYRYRRPNYSQSFTFRRSHQINVQAAKKVSGSSGDRSSMHRGSRPRSSTYSASPQPPTSRQIRVRPQPRGQSASQRYGTSSFSGYERPSSYDTYRRTAPRMNTNSQSSSSYNNRRRYPSSSSSSSSQRQALTLGQTVSREQDETVQITSTNTGRGSSSADTRSREENLRLQQQRSRKQEYERQQEEYRRELQRRRQDIEQQRAAQSADYQRRLDEHNRRLRQREMEIEQRKRDHNRQRHHGRHPHHRHQGRQPTVPQSSQTGGTASRPDTAGRGASSSPSQRGGVDQRMTNTRLTPSSRPSSSADTRAVPDISDRRRQPVITNRRRPAYVTPIPDISDRRRQPVITNRRQPAYVTPAPPTTPSTTTVKTTTTQRYVPPTPPPTRGFLTNPAPQPVNPTLPSIIPRTGTFVDQPEVPQYIPEGPGAPQYIPDDSEYNPRSSLTAALSNQLPNTGDSPLVIGSQGNIVPNIIERGPLVGGEGSIDREDKMSYEWRVSGLTECTLTCGGGMQQTVVVCLDMRTQAVVTDGNCRNVERPKAKGVTCNTRPCPARWQPNQWSPCSVSCGPGEQSRLVPCLTRVSATLNVTMPDENCLSEGTKPDDRRACQNLPCNTWREGNWSECSVQCGEGIRTRDVICVDQTGFDVSDDLCPGSKPTYEEACEMGPCGKGWYYTDWPEQCPAECGSGSMSRHVTCLDEGGSPLPDTSCDSDSRPLHQQSCKADAPCGGQWFTGEWEKCNATCGAGHKEREVVCMKALPGGLLTVVDDENCLAAERPDTWEPCEGGQCGEEWYMTSWTECSQSCGTGHRTREARCLDPSQRPSADCSPEDKPRTREACNTHRCTAKLPSTTQSNSDCQDSFSRCEIVKHARMCRFDYYRKICCATCSEET</sequence>
<evidence type="ECO:0000256" key="4">
    <source>
        <dbReference type="ARBA" id="ARBA00022737"/>
    </source>
</evidence>
<dbReference type="InterPro" id="IPR045371">
    <property type="entry name" value="ADAMTS_CR_3"/>
</dbReference>